<dbReference type="Pfam" id="PF03062">
    <property type="entry name" value="MBOAT"/>
    <property type="match status" value="1"/>
</dbReference>
<feature type="transmembrane region" description="Helical" evidence="10">
    <location>
        <begin position="439"/>
        <end position="464"/>
    </location>
</feature>
<evidence type="ECO:0000256" key="1">
    <source>
        <dbReference type="ARBA" id="ARBA00004651"/>
    </source>
</evidence>
<evidence type="ECO:0000313" key="12">
    <source>
        <dbReference type="Proteomes" id="UP001207654"/>
    </source>
</evidence>
<feature type="transmembrane region" description="Helical" evidence="10">
    <location>
        <begin position="369"/>
        <end position="388"/>
    </location>
</feature>
<comment type="similarity">
    <text evidence="2 9">Belongs to the membrane-bound acyltransferase family.</text>
</comment>
<dbReference type="InterPro" id="IPR004299">
    <property type="entry name" value="MBOAT_fam"/>
</dbReference>
<keyword evidence="6 10" id="KW-1133">Transmembrane helix</keyword>
<dbReference type="Proteomes" id="UP001207654">
    <property type="component" value="Unassembled WGS sequence"/>
</dbReference>
<dbReference type="PANTHER" id="PTHR13285:SF23">
    <property type="entry name" value="TEICHOIC ACID D-ALANYLTRANSFERASE"/>
    <property type="match status" value="1"/>
</dbReference>
<accession>A0ABT4AET9</accession>
<dbReference type="EMBL" id="JAPNKA010000001">
    <property type="protein sequence ID" value="MCY1080180.1"/>
    <property type="molecule type" value="Genomic_DNA"/>
</dbReference>
<evidence type="ECO:0000256" key="9">
    <source>
        <dbReference type="PIRNR" id="PIRNR016636"/>
    </source>
</evidence>
<comment type="subcellular location">
    <subcellularLocation>
        <location evidence="1">Cell membrane</location>
        <topology evidence="1">Multi-pass membrane protein</topology>
    </subcellularLocation>
</comment>
<keyword evidence="3 9" id="KW-1003">Cell membrane</keyword>
<comment type="caution">
    <text evidence="11">The sequence shown here is derived from an EMBL/GenBank/DDBJ whole genome shotgun (WGS) entry which is preliminary data.</text>
</comment>
<evidence type="ECO:0000256" key="10">
    <source>
        <dbReference type="SAM" id="Phobius"/>
    </source>
</evidence>
<keyword evidence="5 10" id="KW-0812">Transmembrane</keyword>
<dbReference type="InterPro" id="IPR028362">
    <property type="entry name" value="AlgI"/>
</dbReference>
<evidence type="ECO:0000256" key="7">
    <source>
        <dbReference type="ARBA" id="ARBA00023136"/>
    </source>
</evidence>
<evidence type="ECO:0000256" key="5">
    <source>
        <dbReference type="ARBA" id="ARBA00022692"/>
    </source>
</evidence>
<evidence type="ECO:0000256" key="3">
    <source>
        <dbReference type="ARBA" id="ARBA00022475"/>
    </source>
</evidence>
<dbReference type="PIRSF" id="PIRSF016636">
    <property type="entry name" value="AlgI_DltB"/>
    <property type="match status" value="1"/>
</dbReference>
<feature type="transmembrane region" description="Helical" evidence="10">
    <location>
        <begin position="329"/>
        <end position="348"/>
    </location>
</feature>
<protein>
    <submittedName>
        <fullName evidence="11">MBOAT family protein</fullName>
    </submittedName>
</protein>
<keyword evidence="7 9" id="KW-0472">Membrane</keyword>
<name>A0ABT4AET9_9BACT</name>
<evidence type="ECO:0000256" key="6">
    <source>
        <dbReference type="ARBA" id="ARBA00022989"/>
    </source>
</evidence>
<dbReference type="RefSeq" id="WP_267538854.1">
    <property type="nucleotide sequence ID" value="NZ_JAPNKA010000001.1"/>
</dbReference>
<gene>
    <name evidence="11" type="ORF">OV287_37580</name>
</gene>
<keyword evidence="8 9" id="KW-0012">Acyltransferase</keyword>
<dbReference type="InterPro" id="IPR024194">
    <property type="entry name" value="Ac/AlaTfrase_AlgI/DltB"/>
</dbReference>
<evidence type="ECO:0000256" key="8">
    <source>
        <dbReference type="ARBA" id="ARBA00023315"/>
    </source>
</evidence>
<evidence type="ECO:0000256" key="4">
    <source>
        <dbReference type="ARBA" id="ARBA00022679"/>
    </source>
</evidence>
<organism evidence="11 12">
    <name type="scientific">Archangium lansingense</name>
    <dbReference type="NCBI Taxonomy" id="2995310"/>
    <lineage>
        <taxon>Bacteria</taxon>
        <taxon>Pseudomonadati</taxon>
        <taxon>Myxococcota</taxon>
        <taxon>Myxococcia</taxon>
        <taxon>Myxococcales</taxon>
        <taxon>Cystobacterineae</taxon>
        <taxon>Archangiaceae</taxon>
        <taxon>Archangium</taxon>
    </lineage>
</organism>
<feature type="transmembrane region" description="Helical" evidence="10">
    <location>
        <begin position="408"/>
        <end position="427"/>
    </location>
</feature>
<proteinExistence type="inferred from homology"/>
<dbReference type="PANTHER" id="PTHR13285">
    <property type="entry name" value="ACYLTRANSFERASE"/>
    <property type="match status" value="1"/>
</dbReference>
<keyword evidence="12" id="KW-1185">Reference proteome</keyword>
<sequence>MLFNTALFGVFFLAFFVAFHFVARSRGAKLWLVTGGSLVFYGAWDVRFVPLLLGTALLDFWLAREIGRSEEARRRRLLLVVSLTANLGVLALFKYARFFTDSAHGLLALLGVAVPEPTFSLVLPAGISFYTFQSMSYTIDVYRGELKARERPEEFVAAVSFFPHLVAGPIIRASVLLPQFERMEPPRWEQVQRGYLLIAVGLFKKTLADLLAPVADGLFGATGPVGALESWTGALAFTGQIYADFSGYTDIAIGVALLLGFVLPPNFDLPYLATSPVDFWRRWHLSLSTWLRDYLYIPLGGNRNGRYRNLLLTMLLGGLWHGANWTFVLWGAYHGLLLVASHVLAARLPQLSGTATPPALQWVKRAGTFYMVVLGWVLFRAESLGSALRVLGGMHAPTVASDVSRASVLTLVLVGAGLVVCHGVSALAERTGLQRRPALLWPAVATCMAIAMAIGTPGQSFIYFQF</sequence>
<dbReference type="PIRSF" id="PIRSF500217">
    <property type="entry name" value="AlgI"/>
    <property type="match status" value="1"/>
</dbReference>
<reference evidence="11 12" key="1">
    <citation type="submission" date="2022-11" db="EMBL/GenBank/DDBJ databases">
        <title>Minimal conservation of predation-associated metabolite biosynthetic gene clusters underscores biosynthetic potential of Myxococcota including descriptions for ten novel species: Archangium lansinium sp. nov., Myxococcus landrumus sp. nov., Nannocystis bai.</title>
        <authorList>
            <person name="Ahearne A."/>
            <person name="Stevens C."/>
            <person name="Phillips K."/>
        </authorList>
    </citation>
    <scope>NUCLEOTIDE SEQUENCE [LARGE SCALE GENOMIC DNA]</scope>
    <source>
        <strain evidence="11 12">MIWBW</strain>
    </source>
</reference>
<dbReference type="InterPro" id="IPR051085">
    <property type="entry name" value="MB_O-acyltransferase"/>
</dbReference>
<evidence type="ECO:0000313" key="11">
    <source>
        <dbReference type="EMBL" id="MCY1080180.1"/>
    </source>
</evidence>
<keyword evidence="4 9" id="KW-0808">Transferase</keyword>
<feature type="transmembrane region" description="Helical" evidence="10">
    <location>
        <begin position="75"/>
        <end position="93"/>
    </location>
</feature>
<feature type="transmembrane region" description="Helical" evidence="10">
    <location>
        <begin position="105"/>
        <end position="130"/>
    </location>
</feature>
<evidence type="ECO:0000256" key="2">
    <source>
        <dbReference type="ARBA" id="ARBA00010323"/>
    </source>
</evidence>
<feature type="transmembrane region" description="Helical" evidence="10">
    <location>
        <begin position="43"/>
        <end position="63"/>
    </location>
</feature>